<accession>A0A8C9PZS0</accession>
<keyword evidence="1" id="KW-0472">Membrane</keyword>
<evidence type="ECO:0000256" key="1">
    <source>
        <dbReference type="SAM" id="Phobius"/>
    </source>
</evidence>
<proteinExistence type="predicted"/>
<dbReference type="Proteomes" id="UP000694422">
    <property type="component" value="Unplaced"/>
</dbReference>
<keyword evidence="1" id="KW-1133">Transmembrane helix</keyword>
<keyword evidence="1" id="KW-0812">Transmembrane</keyword>
<reference evidence="2" key="2">
    <citation type="submission" date="2025-09" db="UniProtKB">
        <authorList>
            <consortium name="Ensembl"/>
        </authorList>
    </citation>
    <scope>IDENTIFICATION</scope>
</reference>
<evidence type="ECO:0000313" key="2">
    <source>
        <dbReference type="Ensembl" id="ENSSDAP00000018171.1"/>
    </source>
</evidence>
<dbReference type="Ensembl" id="ENSSDAT00000020800.1">
    <property type="protein sequence ID" value="ENSSDAP00000018171.1"/>
    <property type="gene ID" value="ENSSDAG00000016610.1"/>
</dbReference>
<sequence>PPFTDSTFFSCSPTFKVLHLSYSLVVDSWASLYVPSTVTLMLTLFHLSMKILETWGNIRWGMRVGVFFYYCPN</sequence>
<reference evidence="2" key="1">
    <citation type="submission" date="2025-08" db="UniProtKB">
        <authorList>
            <consortium name="Ensembl"/>
        </authorList>
    </citation>
    <scope>IDENTIFICATION</scope>
</reference>
<name>A0A8C9PZS0_SPEDA</name>
<keyword evidence="3" id="KW-1185">Reference proteome</keyword>
<dbReference type="AlphaFoldDB" id="A0A8C9PZS0"/>
<evidence type="ECO:0000313" key="3">
    <source>
        <dbReference type="Proteomes" id="UP000694422"/>
    </source>
</evidence>
<organism evidence="2 3">
    <name type="scientific">Spermophilus dauricus</name>
    <name type="common">Daurian ground squirrel</name>
    <dbReference type="NCBI Taxonomy" id="99837"/>
    <lineage>
        <taxon>Eukaryota</taxon>
        <taxon>Metazoa</taxon>
        <taxon>Chordata</taxon>
        <taxon>Craniata</taxon>
        <taxon>Vertebrata</taxon>
        <taxon>Euteleostomi</taxon>
        <taxon>Mammalia</taxon>
        <taxon>Eutheria</taxon>
        <taxon>Euarchontoglires</taxon>
        <taxon>Glires</taxon>
        <taxon>Rodentia</taxon>
        <taxon>Sciuromorpha</taxon>
        <taxon>Sciuridae</taxon>
        <taxon>Xerinae</taxon>
        <taxon>Marmotini</taxon>
        <taxon>Spermophilus</taxon>
    </lineage>
</organism>
<protein>
    <submittedName>
        <fullName evidence="2">Uncharacterized protein</fullName>
    </submittedName>
</protein>
<feature type="transmembrane region" description="Helical" evidence="1">
    <location>
        <begin position="32"/>
        <end position="52"/>
    </location>
</feature>